<dbReference type="SUPFAM" id="SSF53623">
    <property type="entry name" value="MurD-like peptide ligases, catalytic domain"/>
    <property type="match status" value="1"/>
</dbReference>
<dbReference type="Gene3D" id="3.90.190.20">
    <property type="entry name" value="Mur ligase, C-terminal domain"/>
    <property type="match status" value="1"/>
</dbReference>
<dbReference type="InterPro" id="IPR005761">
    <property type="entry name" value="UDP-N-AcMur-Glu-dNH2Pim_ligase"/>
</dbReference>
<comment type="caution">
    <text evidence="4">The sequence shown here is derived from an EMBL/GenBank/DDBJ whole genome shotgun (WGS) entry which is preliminary data.</text>
</comment>
<dbReference type="Proteomes" id="UP000181941">
    <property type="component" value="Unassembled WGS sequence"/>
</dbReference>
<evidence type="ECO:0000256" key="1">
    <source>
        <dbReference type="ARBA" id="ARBA00005898"/>
    </source>
</evidence>
<dbReference type="InterPro" id="IPR036615">
    <property type="entry name" value="Mur_ligase_C_dom_sf"/>
</dbReference>
<evidence type="ECO:0000313" key="5">
    <source>
        <dbReference type="Proteomes" id="UP000181941"/>
    </source>
</evidence>
<reference evidence="4 5" key="1">
    <citation type="journal article" date="2016" name="Environ. Microbiol.">
        <title>Genomic resolution of a cold subsurface aquifer community provides metabolic insights for novel microbes adapted to high CO concentrations.</title>
        <authorList>
            <person name="Probst A.J."/>
            <person name="Castelle C.J."/>
            <person name="Singh A."/>
            <person name="Brown C.T."/>
            <person name="Anantharaman K."/>
            <person name="Sharon I."/>
            <person name="Hug L.A."/>
            <person name="Burstein D."/>
            <person name="Emerson J.B."/>
            <person name="Thomas B.C."/>
            <person name="Banfield J.F."/>
        </authorList>
    </citation>
    <scope>NUCLEOTIDE SEQUENCE [LARGE SCALE GENOMIC DNA]</scope>
    <source>
        <strain evidence="4">CG1_02_32_51</strain>
    </source>
</reference>
<feature type="domain" description="FHA" evidence="3">
    <location>
        <begin position="87"/>
        <end position="153"/>
    </location>
</feature>
<dbReference type="Pfam" id="PF08245">
    <property type="entry name" value="Mur_ligase_M"/>
    <property type="match status" value="1"/>
</dbReference>
<dbReference type="Pfam" id="PF02875">
    <property type="entry name" value="Mur_ligase_C"/>
    <property type="match status" value="1"/>
</dbReference>
<evidence type="ECO:0000313" key="4">
    <source>
        <dbReference type="EMBL" id="OIO19584.1"/>
    </source>
</evidence>
<evidence type="ECO:0000259" key="3">
    <source>
        <dbReference type="PROSITE" id="PS50006"/>
    </source>
</evidence>
<gene>
    <name evidence="4" type="ORF">AUJ23_01975</name>
</gene>
<dbReference type="GO" id="GO:0008360">
    <property type="term" value="P:regulation of cell shape"/>
    <property type="evidence" value="ECO:0007669"/>
    <property type="project" value="UniProtKB-KW"/>
</dbReference>
<keyword evidence="2" id="KW-0131">Cell cycle</keyword>
<evidence type="ECO:0000256" key="2">
    <source>
        <dbReference type="RuleBase" id="RU004135"/>
    </source>
</evidence>
<dbReference type="GO" id="GO:0016881">
    <property type="term" value="F:acid-amino acid ligase activity"/>
    <property type="evidence" value="ECO:0007669"/>
    <property type="project" value="InterPro"/>
</dbReference>
<dbReference type="InterPro" id="IPR000253">
    <property type="entry name" value="FHA_dom"/>
</dbReference>
<dbReference type="GO" id="GO:0009252">
    <property type="term" value="P:peptidoglycan biosynthetic process"/>
    <property type="evidence" value="ECO:0007669"/>
    <property type="project" value="UniProtKB-UniPathway"/>
</dbReference>
<comment type="pathway">
    <text evidence="2">Cell wall biogenesis; peptidoglycan biosynthesis.</text>
</comment>
<comment type="similarity">
    <text evidence="1">Belongs to the MurCDEF family. MurE subfamily.</text>
</comment>
<organism evidence="4 5">
    <name type="scientific">Candidatus Magasanikbacteria bacterium CG1_02_32_51</name>
    <dbReference type="NCBI Taxonomy" id="1805238"/>
    <lineage>
        <taxon>Bacteria</taxon>
        <taxon>Candidatus Magasanikiibacteriota</taxon>
    </lineage>
</organism>
<dbReference type="NCBIfam" id="TIGR01085">
    <property type="entry name" value="murE"/>
    <property type="match status" value="1"/>
</dbReference>
<keyword evidence="2" id="KW-0133">Cell shape</keyword>
<sequence length="456" mass="51786">MKKIIKKIFPKKFLNLRHLFFAWFGAFVYKNPSQELLVIGITGTSGKSTTVYLLRQLLESAGLRVGSLSTIDFYVAGEEKLNDQKMTMLGRMQIQKYLREMVDKKCDVAIVETTSEGRLQYRHSFINYDMIVLTNLYPEHIESHGSFENYKKAKLDIFEYVSECSVKKLGNKLSMNSVLGEPVFAGKTAIVNCNSQYSPEFLQFNFAKKIVFGSKQEKDYLENITDKFLFSDVRVDKDGLHFEIENHKFMAPMYGEHNIYNIVGAITVARELNIFWEVIEKTVSVFKNVPGRNEFILEAKGKGFDVIVDYAFEPVALTKLYKVVDLLKPTGRIIHVCGSTGGGRDKSRRKVIGEMIAQKADIFIVTDEDPYDENPLSIIKEVSEFAQKAGKKLNENLFEILDRKEAIGKAVEIAKVGDLILLTGKGSEQAMCITGGKMIFWDDRQIVRDSLKVKSS</sequence>
<proteinExistence type="inferred from homology"/>
<comment type="subcellular location">
    <subcellularLocation>
        <location evidence="2">Cytoplasm</location>
    </subcellularLocation>
</comment>
<dbReference type="InterPro" id="IPR036565">
    <property type="entry name" value="Mur-like_cat_sf"/>
</dbReference>
<dbReference type="GO" id="GO:0005737">
    <property type="term" value="C:cytoplasm"/>
    <property type="evidence" value="ECO:0007669"/>
    <property type="project" value="UniProtKB-SubCell"/>
</dbReference>
<dbReference type="GO" id="GO:0051301">
    <property type="term" value="P:cell division"/>
    <property type="evidence" value="ECO:0007669"/>
    <property type="project" value="UniProtKB-KW"/>
</dbReference>
<dbReference type="EMBL" id="MNVC01000019">
    <property type="protein sequence ID" value="OIO19584.1"/>
    <property type="molecule type" value="Genomic_DNA"/>
</dbReference>
<dbReference type="GO" id="GO:0005524">
    <property type="term" value="F:ATP binding"/>
    <property type="evidence" value="ECO:0007669"/>
    <property type="project" value="InterPro"/>
</dbReference>
<dbReference type="InterPro" id="IPR004101">
    <property type="entry name" value="Mur_ligase_C"/>
</dbReference>
<dbReference type="STRING" id="1805238.AUJ23_01975"/>
<accession>A0A1J4U6R8</accession>
<dbReference type="InterPro" id="IPR013221">
    <property type="entry name" value="Mur_ligase_cen"/>
</dbReference>
<dbReference type="AlphaFoldDB" id="A0A1J4U6R8"/>
<keyword evidence="2" id="KW-0961">Cell wall biogenesis/degradation</keyword>
<name>A0A1J4U6R8_9BACT</name>
<dbReference type="PANTHER" id="PTHR23135">
    <property type="entry name" value="MUR LIGASE FAMILY MEMBER"/>
    <property type="match status" value="1"/>
</dbReference>
<dbReference type="GO" id="GO:0071555">
    <property type="term" value="P:cell wall organization"/>
    <property type="evidence" value="ECO:0007669"/>
    <property type="project" value="UniProtKB-KW"/>
</dbReference>
<protein>
    <recommendedName>
        <fullName evidence="3">FHA domain-containing protein</fullName>
    </recommendedName>
</protein>
<dbReference type="Gene3D" id="3.40.1190.10">
    <property type="entry name" value="Mur-like, catalytic domain"/>
    <property type="match status" value="1"/>
</dbReference>
<dbReference type="SUPFAM" id="SSF53244">
    <property type="entry name" value="MurD-like peptide ligases, peptide-binding domain"/>
    <property type="match status" value="1"/>
</dbReference>
<dbReference type="PROSITE" id="PS50006">
    <property type="entry name" value="FHA_DOMAIN"/>
    <property type="match status" value="1"/>
</dbReference>
<keyword evidence="2" id="KW-0132">Cell division</keyword>
<dbReference type="UniPathway" id="UPA00219"/>
<keyword evidence="2" id="KW-0573">Peptidoglycan synthesis</keyword>
<dbReference type="PANTHER" id="PTHR23135:SF4">
    <property type="entry name" value="UDP-N-ACETYLMURAMOYL-L-ALANYL-D-GLUTAMATE--2,6-DIAMINOPIMELATE LIGASE MURE HOMOLOG, CHLOROPLASTIC"/>
    <property type="match status" value="1"/>
</dbReference>